<dbReference type="Gene3D" id="3.50.30.30">
    <property type="match status" value="1"/>
</dbReference>
<evidence type="ECO:0000313" key="3">
    <source>
        <dbReference type="EMBL" id="KAK3026622.1"/>
    </source>
</evidence>
<dbReference type="EMBL" id="JAVXUP010000493">
    <property type="protein sequence ID" value="KAK3026622.1"/>
    <property type="molecule type" value="Genomic_DNA"/>
</dbReference>
<dbReference type="PANTHER" id="PTHR10795">
    <property type="entry name" value="PROPROTEIN CONVERTASE SUBTILISIN/KEXIN"/>
    <property type="match status" value="1"/>
</dbReference>
<keyword evidence="2" id="KW-0732">Signal</keyword>
<proteinExistence type="inferred from homology"/>
<comment type="caution">
    <text evidence="3">The sequence shown here is derived from an EMBL/GenBank/DDBJ whole genome shotgun (WGS) entry which is preliminary data.</text>
</comment>
<sequence>MEKHSGNVVNSFELNGKEFPLGYGKDVSRNCDGLTYNNNSNYVELISDHAFQRCLDKDLVKGNFLLCRNAKGCLGAKAVGALGTIVPSGKANDTSFVVPLPTAVLNESNIELVHTYINSTKFIPSFHRNPKASISKSKAIRDYDAPVVASFSSKGPIVIIPDILKVPK</sequence>
<dbReference type="Proteomes" id="UP001188597">
    <property type="component" value="Unassembled WGS sequence"/>
</dbReference>
<dbReference type="AlphaFoldDB" id="A0AA88WF93"/>
<evidence type="ECO:0000313" key="4">
    <source>
        <dbReference type="Proteomes" id="UP001188597"/>
    </source>
</evidence>
<evidence type="ECO:0000256" key="1">
    <source>
        <dbReference type="ARBA" id="ARBA00011073"/>
    </source>
</evidence>
<organism evidence="3 4">
    <name type="scientific">Escallonia herrerae</name>
    <dbReference type="NCBI Taxonomy" id="1293975"/>
    <lineage>
        <taxon>Eukaryota</taxon>
        <taxon>Viridiplantae</taxon>
        <taxon>Streptophyta</taxon>
        <taxon>Embryophyta</taxon>
        <taxon>Tracheophyta</taxon>
        <taxon>Spermatophyta</taxon>
        <taxon>Magnoliopsida</taxon>
        <taxon>eudicotyledons</taxon>
        <taxon>Gunneridae</taxon>
        <taxon>Pentapetalae</taxon>
        <taxon>asterids</taxon>
        <taxon>campanulids</taxon>
        <taxon>Escalloniales</taxon>
        <taxon>Escalloniaceae</taxon>
        <taxon>Escallonia</taxon>
    </lineage>
</organism>
<keyword evidence="4" id="KW-1185">Reference proteome</keyword>
<dbReference type="InterPro" id="IPR045051">
    <property type="entry name" value="SBT"/>
</dbReference>
<comment type="similarity">
    <text evidence="1">Belongs to the peptidase S8 family.</text>
</comment>
<protein>
    <submittedName>
        <fullName evidence="3">Uncharacterized protein</fullName>
    </submittedName>
</protein>
<reference evidence="3" key="1">
    <citation type="submission" date="2022-12" db="EMBL/GenBank/DDBJ databases">
        <title>Draft genome assemblies for two species of Escallonia (Escalloniales).</title>
        <authorList>
            <person name="Chanderbali A."/>
            <person name="Dervinis C."/>
            <person name="Anghel I."/>
            <person name="Soltis D."/>
            <person name="Soltis P."/>
            <person name="Zapata F."/>
        </authorList>
    </citation>
    <scope>NUCLEOTIDE SEQUENCE</scope>
    <source>
        <strain evidence="3">UCBG64.0493</strain>
        <tissue evidence="3">Leaf</tissue>
    </source>
</reference>
<gene>
    <name evidence="3" type="ORF">RJ639_040649</name>
</gene>
<evidence type="ECO:0000256" key="2">
    <source>
        <dbReference type="ARBA" id="ARBA00022729"/>
    </source>
</evidence>
<accession>A0AA88WF93</accession>
<name>A0AA88WF93_9ASTE</name>